<dbReference type="PANTHER" id="PTHR24094:SF15">
    <property type="entry name" value="AMP-DEPENDENT SYNTHETASE_LIGASE DOMAIN-CONTAINING PROTEIN-RELATED"/>
    <property type="match status" value="1"/>
</dbReference>
<feature type="region of interest" description="Disordered" evidence="1">
    <location>
        <begin position="80"/>
        <end position="113"/>
    </location>
</feature>
<dbReference type="Pfam" id="PF05901">
    <property type="entry name" value="Excalibur"/>
    <property type="match status" value="1"/>
</dbReference>
<dbReference type="RefSeq" id="WP_122824057.1">
    <property type="nucleotide sequence ID" value="NZ_CP033325.1"/>
</dbReference>
<feature type="compositionally biased region" description="Low complexity" evidence="1">
    <location>
        <begin position="80"/>
        <end position="92"/>
    </location>
</feature>
<dbReference type="InterPro" id="IPR008613">
    <property type="entry name" value="Excalibur_Ca-bd_domain"/>
</dbReference>
<evidence type="ECO:0000259" key="2">
    <source>
        <dbReference type="SMART" id="SM00894"/>
    </source>
</evidence>
<comment type="caution">
    <text evidence="3">The sequence shown here is derived from an EMBL/GenBank/DDBJ whole genome shotgun (WGS) entry which is preliminary data.</text>
</comment>
<feature type="domain" description="Excalibur calcium-binding" evidence="2">
    <location>
        <begin position="347"/>
        <end position="383"/>
    </location>
</feature>
<feature type="compositionally biased region" description="Low complexity" evidence="1">
    <location>
        <begin position="353"/>
        <end position="366"/>
    </location>
</feature>
<reference evidence="4" key="1">
    <citation type="journal article" date="2019" name="Int. J. Syst. Evol. Microbiol.">
        <title>The Global Catalogue of Microorganisms (GCM) 10K type strain sequencing project: providing services to taxonomists for standard genome sequencing and annotation.</title>
        <authorList>
            <consortium name="The Broad Institute Genomics Platform"/>
            <consortium name="The Broad Institute Genome Sequencing Center for Infectious Disease"/>
            <person name="Wu L."/>
            <person name="Ma J."/>
        </authorList>
    </citation>
    <scope>NUCLEOTIDE SEQUENCE [LARGE SCALE GENOMIC DNA]</scope>
    <source>
        <strain evidence="4">JCM 3369</strain>
    </source>
</reference>
<gene>
    <name evidence="3" type="ORF">ACFO3F_07345</name>
</gene>
<protein>
    <submittedName>
        <fullName evidence="3">DUF1524 domain-containing protein</fullName>
    </submittedName>
</protein>
<feature type="region of interest" description="Disordered" evidence="1">
    <location>
        <begin position="300"/>
        <end position="383"/>
    </location>
</feature>
<proteinExistence type="predicted"/>
<dbReference type="SMART" id="SM00894">
    <property type="entry name" value="Excalibur"/>
    <property type="match status" value="1"/>
</dbReference>
<dbReference type="InterPro" id="IPR011089">
    <property type="entry name" value="GmrSD_C"/>
</dbReference>
<feature type="compositionally biased region" description="Pro residues" evidence="1">
    <location>
        <begin position="310"/>
        <end position="341"/>
    </location>
</feature>
<sequence>MPDDHPSRIRAARFTAPGDGRTTARGDGRTTAPGGEWPTAPGGDGRSILRRGATLLAAGVLALGLAGCGAVVPSTDGGAAAGPTGVAATASGQPAPTVASTGAPTGEPGLPAAGTALDAAQELEVKGRAPQTGYDRDLFGSGWVDVDRNGCDTRNDILSRDLTEETFRPGTRDCVVLTGVLADPYSGTTIAFVRGNDTSTAVQIDHVVALSDAWQKGAQQWDEDTRVRFANDPLNLLAVDGSLNMSKGDGDAATWLPPNRAYRCAYVARQVGVKDTYGLWVTQAEQDAMVRLLSTCPDEPLPAGDAAAPAPAPAPTPAAPGPAPAPPAPAPAPPAPAPAPPASGTVPYENCSAARAAGAAPVRVGDPGYGTHLDGDGDGVACE</sequence>
<dbReference type="Pfam" id="PF07510">
    <property type="entry name" value="GmrSD_C"/>
    <property type="match status" value="1"/>
</dbReference>
<feature type="region of interest" description="Disordered" evidence="1">
    <location>
        <begin position="1"/>
        <end position="45"/>
    </location>
</feature>
<evidence type="ECO:0000256" key="1">
    <source>
        <dbReference type="SAM" id="MobiDB-lite"/>
    </source>
</evidence>
<evidence type="ECO:0000313" key="4">
    <source>
        <dbReference type="Proteomes" id="UP001595955"/>
    </source>
</evidence>
<accession>A0ABV9D8H5</accession>
<dbReference type="PANTHER" id="PTHR24094">
    <property type="entry name" value="SECRETED PROTEIN"/>
    <property type="match status" value="1"/>
</dbReference>
<keyword evidence="4" id="KW-1185">Reference proteome</keyword>
<organism evidence="3 4">
    <name type="scientific">Georgenia faecalis</name>
    <dbReference type="NCBI Taxonomy" id="2483799"/>
    <lineage>
        <taxon>Bacteria</taxon>
        <taxon>Bacillati</taxon>
        <taxon>Actinomycetota</taxon>
        <taxon>Actinomycetes</taxon>
        <taxon>Micrococcales</taxon>
        <taxon>Bogoriellaceae</taxon>
        <taxon>Georgenia</taxon>
    </lineage>
</organism>
<evidence type="ECO:0000313" key="3">
    <source>
        <dbReference type="EMBL" id="MFC4555059.1"/>
    </source>
</evidence>
<dbReference type="EMBL" id="JBHSGF010000004">
    <property type="protein sequence ID" value="MFC4555059.1"/>
    <property type="molecule type" value="Genomic_DNA"/>
</dbReference>
<name>A0ABV9D8H5_9MICO</name>
<dbReference type="Proteomes" id="UP001595955">
    <property type="component" value="Unassembled WGS sequence"/>
</dbReference>